<dbReference type="Gene3D" id="3.30.1130.10">
    <property type="match status" value="1"/>
</dbReference>
<evidence type="ECO:0000313" key="2">
    <source>
        <dbReference type="Proteomes" id="UP000245431"/>
    </source>
</evidence>
<proteinExistence type="predicted"/>
<dbReference type="InterPro" id="IPR029500">
    <property type="entry name" value="QueF"/>
</dbReference>
<reference evidence="2" key="1">
    <citation type="submission" date="2016-07" db="EMBL/GenBank/DDBJ databases">
        <authorList>
            <person name="Florea S."/>
            <person name="Webb J.S."/>
            <person name="Jaromczyk J."/>
            <person name="Schardl C.L."/>
        </authorList>
    </citation>
    <scope>NUCLEOTIDE SEQUENCE [LARGE SCALE GENOMIC DNA]</scope>
    <source>
        <strain evidence="2">1YdBTEX2</strain>
    </source>
</reference>
<dbReference type="SUPFAM" id="SSF55620">
    <property type="entry name" value="Tetrahydrobiopterin biosynthesis enzymes-like"/>
    <property type="match status" value="1"/>
</dbReference>
<evidence type="ECO:0000313" key="1">
    <source>
        <dbReference type="EMBL" id="SBW79551.1"/>
    </source>
</evidence>
<sequence length="63" mass="7608">MSFRQHSDFHEQCVERIFLDLQRLLKPEKLTVYARYVRRGGLDINPYRSTEAVPFQNLRLARQ</sequence>
<name>A0A1D3JUC0_PSEVE</name>
<dbReference type="EMBL" id="LT599583">
    <property type="protein sequence ID" value="SBW79551.1"/>
    <property type="molecule type" value="Genomic_DNA"/>
</dbReference>
<protein>
    <recommendedName>
        <fullName evidence="3">NADPH-dependent 7-cyano-7-deazaguanine reductase N-terminal domain-containing protein</fullName>
    </recommendedName>
</protein>
<dbReference type="AlphaFoldDB" id="A0A1D3JUC0"/>
<dbReference type="Proteomes" id="UP000245431">
    <property type="component" value="Chromosome PVE_r1"/>
</dbReference>
<dbReference type="GO" id="GO:0033739">
    <property type="term" value="F:preQ1 synthase activity"/>
    <property type="evidence" value="ECO:0007669"/>
    <property type="project" value="InterPro"/>
</dbReference>
<dbReference type="Pfam" id="PF14489">
    <property type="entry name" value="QueF"/>
    <property type="match status" value="1"/>
</dbReference>
<dbReference type="PANTHER" id="PTHR34354:SF1">
    <property type="entry name" value="NADPH-DEPENDENT 7-CYANO-7-DEAZAGUANINE REDUCTASE"/>
    <property type="match status" value="1"/>
</dbReference>
<dbReference type="InterPro" id="IPR043133">
    <property type="entry name" value="GTP-CH-I_C/QueF"/>
</dbReference>
<dbReference type="InterPro" id="IPR050084">
    <property type="entry name" value="NADPH_dep_7-cyano-7-deazaG_red"/>
</dbReference>
<organism evidence="1 2">
    <name type="scientific">Pseudomonas veronii 1YdBTEX2</name>
    <dbReference type="NCBI Taxonomy" id="1295141"/>
    <lineage>
        <taxon>Bacteria</taxon>
        <taxon>Pseudomonadati</taxon>
        <taxon>Pseudomonadota</taxon>
        <taxon>Gammaproteobacteria</taxon>
        <taxon>Pseudomonadales</taxon>
        <taxon>Pseudomonadaceae</taxon>
        <taxon>Pseudomonas</taxon>
    </lineage>
</organism>
<dbReference type="GO" id="GO:0008616">
    <property type="term" value="P:tRNA queuosine(34) biosynthetic process"/>
    <property type="evidence" value="ECO:0007669"/>
    <property type="project" value="InterPro"/>
</dbReference>
<dbReference type="PANTHER" id="PTHR34354">
    <property type="entry name" value="NADPH-DEPENDENT 7-CYANO-7-DEAZAGUANINE REDUCTASE"/>
    <property type="match status" value="1"/>
</dbReference>
<accession>A0A1D3JUC0</accession>
<gene>
    <name evidence="1" type="ORF">PVE_R1G1664</name>
</gene>
<evidence type="ECO:0008006" key="3">
    <source>
        <dbReference type="Google" id="ProtNLM"/>
    </source>
</evidence>